<dbReference type="SUPFAM" id="SSF51306">
    <property type="entry name" value="LexA/Signal peptidase"/>
    <property type="match status" value="1"/>
</dbReference>
<evidence type="ECO:0000313" key="3">
    <source>
        <dbReference type="Proteomes" id="UP000186736"/>
    </source>
</evidence>
<dbReference type="OrthoDB" id="3193269at2"/>
<dbReference type="InterPro" id="IPR035901">
    <property type="entry name" value="GIY-YIG_endonuc_sf"/>
</dbReference>
<dbReference type="InterPro" id="IPR000305">
    <property type="entry name" value="GIY-YIG_endonuc"/>
</dbReference>
<name>A0A1Q9R4M6_PSEPU</name>
<dbReference type="AlphaFoldDB" id="A0A1Q9R4M6"/>
<dbReference type="InterPro" id="IPR015927">
    <property type="entry name" value="Peptidase_S24_S26A/B/C"/>
</dbReference>
<gene>
    <name evidence="2" type="ORF">PSEMO_26620</name>
</gene>
<evidence type="ECO:0000313" key="2">
    <source>
        <dbReference type="EMBL" id="OLS62364.1"/>
    </source>
</evidence>
<dbReference type="EMBL" id="MKZO01000023">
    <property type="protein sequence ID" value="OLS62364.1"/>
    <property type="molecule type" value="Genomic_DNA"/>
</dbReference>
<reference evidence="2 3" key="1">
    <citation type="submission" date="2016-10" db="EMBL/GenBank/DDBJ databases">
        <title>Genome Sequence of Pseudomonas putida GM4FR.</title>
        <authorList>
            <person name="Poehlein A."/>
            <person name="Wemheuer F."/>
            <person name="Hollensteiner J."/>
            <person name="Wemheuer B."/>
        </authorList>
    </citation>
    <scope>NUCLEOTIDE SEQUENCE [LARGE SCALE GENOMIC DNA]</scope>
    <source>
        <strain evidence="2 3">GM4FR</strain>
    </source>
</reference>
<feature type="domain" description="GIY-YIG" evidence="1">
    <location>
        <begin position="32"/>
        <end position="109"/>
    </location>
</feature>
<dbReference type="Proteomes" id="UP000186736">
    <property type="component" value="Unassembled WGS sequence"/>
</dbReference>
<protein>
    <recommendedName>
        <fullName evidence="1">GIY-YIG domain-containing protein</fullName>
    </recommendedName>
</protein>
<accession>A0A1Q9R4M6</accession>
<dbReference type="InterPro" id="IPR039418">
    <property type="entry name" value="LexA-like"/>
</dbReference>
<organism evidence="2 3">
    <name type="scientific">Pseudomonas putida</name>
    <name type="common">Arthrobacter siderocapsulatus</name>
    <dbReference type="NCBI Taxonomy" id="303"/>
    <lineage>
        <taxon>Bacteria</taxon>
        <taxon>Pseudomonadati</taxon>
        <taxon>Pseudomonadota</taxon>
        <taxon>Gammaproteobacteria</taxon>
        <taxon>Pseudomonadales</taxon>
        <taxon>Pseudomonadaceae</taxon>
        <taxon>Pseudomonas</taxon>
    </lineage>
</organism>
<dbReference type="Gene3D" id="3.40.50.300">
    <property type="entry name" value="P-loop containing nucleotide triphosphate hydrolases"/>
    <property type="match status" value="1"/>
</dbReference>
<dbReference type="CDD" id="cd06529">
    <property type="entry name" value="S24_LexA-like"/>
    <property type="match status" value="1"/>
</dbReference>
<dbReference type="Pfam" id="PF01541">
    <property type="entry name" value="GIY-YIG"/>
    <property type="match status" value="1"/>
</dbReference>
<dbReference type="InterPro" id="IPR027417">
    <property type="entry name" value="P-loop_NTPase"/>
</dbReference>
<proteinExistence type="predicted"/>
<dbReference type="Pfam" id="PF00717">
    <property type="entry name" value="Peptidase_S24"/>
    <property type="match status" value="1"/>
</dbReference>
<evidence type="ECO:0000259" key="1">
    <source>
        <dbReference type="PROSITE" id="PS50164"/>
    </source>
</evidence>
<dbReference type="CDD" id="cd10439">
    <property type="entry name" value="GIY-YIG_COG3410"/>
    <property type="match status" value="1"/>
</dbReference>
<dbReference type="SUPFAM" id="SSF82771">
    <property type="entry name" value="GIY-YIG endonuclease"/>
    <property type="match status" value="1"/>
</dbReference>
<sequence length="724" mass="81714">MSDKPLVEINRYSFTKGALEEDLHGNFHAANAWPLVYILSDEARKQAYIGETADTLKRMSTHLANGDKNLLRSVHLISSEKFNKSATLDIESSLIKYIAADGKFALLNSNLGLVDHNYYQRSGLYADIFRETWNRLRGEGVVQHSLESIDNSDLFKYSPYKSLSSDQRQGLLGMLHALLDERTTTLVVQGGAGTGKSVLAIYLFKLLQSDIDEMSFHEFDAEEAELRTALKTIKARYGTPKMALVVPMSSFRKTLKKAFANVAGLAADMVIGPAELSRQHYDIVLVDEAHRLRKRCNLGSYFKAFDNASRALGFDPYSCSEVDWVCHQAGKAIFFYDTSQSIKPSDANAEDFVRLKARDTTQVQTLLSQFRVRAGNPYVKFLDDLLNVRRNGQPRFSPNNYELVLFDSISEMLQVTLERNRQFGLSRMIAGFSWRWASKKNKDAFDIEIDDVKLRWNRTSSDWINTKNAETEVGCIHTTQGYDLNFAAIILGNEIGYDKVRGEITIDASRYFDRNGKNGIREPGELKRYILNIYKTIMLRGIRGTFVYACNQALREYLAQHICGYHTAQPATEPVKLVAYVNAVPLYNLHAAAGGFSEAQQAEQQRLIAVNAEVPLDSTCFACEVVGESMNTVIPNGSICLFRAERGGSRNGKIVLVELWDETGGAHYTVKEYRSVKMEDESGWRHEKILLLPRSSDAAFEPLELRNDLLSNYRVVGEFVRVIR</sequence>
<dbReference type="PROSITE" id="PS50164">
    <property type="entry name" value="GIY_YIG"/>
    <property type="match status" value="1"/>
</dbReference>
<dbReference type="InterPro" id="IPR036286">
    <property type="entry name" value="LexA/Signal_pep-like_sf"/>
</dbReference>
<comment type="caution">
    <text evidence="2">The sequence shown here is derived from an EMBL/GenBank/DDBJ whole genome shotgun (WGS) entry which is preliminary data.</text>
</comment>
<dbReference type="Gene3D" id="2.10.109.10">
    <property type="entry name" value="Umud Fragment, subunit A"/>
    <property type="match status" value="1"/>
</dbReference>
<dbReference type="InterPro" id="IPR018647">
    <property type="entry name" value="SLFN_3-like_DNA/RNA_helicase"/>
</dbReference>
<dbReference type="SUPFAM" id="SSF52540">
    <property type="entry name" value="P-loop containing nucleoside triphosphate hydrolases"/>
    <property type="match status" value="1"/>
</dbReference>
<dbReference type="Pfam" id="PF09848">
    <property type="entry name" value="SLFN-g3_helicase"/>
    <property type="match status" value="1"/>
</dbReference>
<dbReference type="RefSeq" id="WP_075803579.1">
    <property type="nucleotide sequence ID" value="NZ_MKZO01000023.1"/>
</dbReference>